<name>A0A0E9U1F4_ANGAN</name>
<feature type="region of interest" description="Disordered" evidence="1">
    <location>
        <begin position="1"/>
        <end position="24"/>
    </location>
</feature>
<accession>A0A0E9U1F4</accession>
<sequence>MKKRLEEEEQETRKKLRRAAWSPA</sequence>
<dbReference type="AlphaFoldDB" id="A0A0E9U1F4"/>
<proteinExistence type="predicted"/>
<protein>
    <submittedName>
        <fullName evidence="2">Uncharacterized protein</fullName>
    </submittedName>
</protein>
<reference evidence="2" key="1">
    <citation type="submission" date="2014-11" db="EMBL/GenBank/DDBJ databases">
        <authorList>
            <person name="Amaro Gonzalez C."/>
        </authorList>
    </citation>
    <scope>NUCLEOTIDE SEQUENCE</scope>
</reference>
<reference evidence="2" key="2">
    <citation type="journal article" date="2015" name="Fish Shellfish Immunol.">
        <title>Early steps in the European eel (Anguilla anguilla)-Vibrio vulnificus interaction in the gills: Role of the RtxA13 toxin.</title>
        <authorList>
            <person name="Callol A."/>
            <person name="Pajuelo D."/>
            <person name="Ebbesson L."/>
            <person name="Teles M."/>
            <person name="MacKenzie S."/>
            <person name="Amaro C."/>
        </authorList>
    </citation>
    <scope>NUCLEOTIDE SEQUENCE</scope>
</reference>
<evidence type="ECO:0000313" key="2">
    <source>
        <dbReference type="EMBL" id="JAH59572.1"/>
    </source>
</evidence>
<organism evidence="2">
    <name type="scientific">Anguilla anguilla</name>
    <name type="common">European freshwater eel</name>
    <name type="synonym">Muraena anguilla</name>
    <dbReference type="NCBI Taxonomy" id="7936"/>
    <lineage>
        <taxon>Eukaryota</taxon>
        <taxon>Metazoa</taxon>
        <taxon>Chordata</taxon>
        <taxon>Craniata</taxon>
        <taxon>Vertebrata</taxon>
        <taxon>Euteleostomi</taxon>
        <taxon>Actinopterygii</taxon>
        <taxon>Neopterygii</taxon>
        <taxon>Teleostei</taxon>
        <taxon>Anguilliformes</taxon>
        <taxon>Anguillidae</taxon>
        <taxon>Anguilla</taxon>
    </lineage>
</organism>
<evidence type="ECO:0000256" key="1">
    <source>
        <dbReference type="SAM" id="MobiDB-lite"/>
    </source>
</evidence>
<dbReference type="EMBL" id="GBXM01049005">
    <property type="protein sequence ID" value="JAH59572.1"/>
    <property type="molecule type" value="Transcribed_RNA"/>
</dbReference>